<gene>
    <name evidence="1" type="ORF">GCM10011351_20800</name>
</gene>
<dbReference type="AlphaFoldDB" id="A0A917TRU9"/>
<accession>A0A917TRU9</accession>
<dbReference type="RefSeq" id="WP_117155523.1">
    <property type="nucleotide sequence ID" value="NZ_BMLG01000011.1"/>
</dbReference>
<dbReference type="Proteomes" id="UP000618460">
    <property type="component" value="Unassembled WGS sequence"/>
</dbReference>
<reference evidence="1" key="2">
    <citation type="submission" date="2020-09" db="EMBL/GenBank/DDBJ databases">
        <authorList>
            <person name="Sun Q."/>
            <person name="Zhou Y."/>
        </authorList>
    </citation>
    <scope>NUCLEOTIDE SEQUENCE</scope>
    <source>
        <strain evidence="1">CGMCC 1.6333</strain>
    </source>
</reference>
<evidence type="ECO:0000313" key="1">
    <source>
        <dbReference type="EMBL" id="GGM34640.1"/>
    </source>
</evidence>
<proteinExistence type="predicted"/>
<name>A0A917TRU9_9BACI</name>
<dbReference type="OrthoDB" id="2735449at2"/>
<dbReference type="EMBL" id="BMLG01000011">
    <property type="protein sequence ID" value="GGM34640.1"/>
    <property type="molecule type" value="Genomic_DNA"/>
</dbReference>
<keyword evidence="2" id="KW-1185">Reference proteome</keyword>
<comment type="caution">
    <text evidence="1">The sequence shown here is derived from an EMBL/GenBank/DDBJ whole genome shotgun (WGS) entry which is preliminary data.</text>
</comment>
<reference evidence="1" key="1">
    <citation type="journal article" date="2014" name="Int. J. Syst. Evol. Microbiol.">
        <title>Complete genome sequence of Corynebacterium casei LMG S-19264T (=DSM 44701T), isolated from a smear-ripened cheese.</title>
        <authorList>
            <consortium name="US DOE Joint Genome Institute (JGI-PGF)"/>
            <person name="Walter F."/>
            <person name="Albersmeier A."/>
            <person name="Kalinowski J."/>
            <person name="Ruckert C."/>
        </authorList>
    </citation>
    <scope>NUCLEOTIDE SEQUENCE</scope>
    <source>
        <strain evidence="1">CGMCC 1.6333</strain>
    </source>
</reference>
<protein>
    <submittedName>
        <fullName evidence="1">Uncharacterized protein</fullName>
    </submittedName>
</protein>
<organism evidence="1 2">
    <name type="scientific">Paraliobacillus quinghaiensis</name>
    <dbReference type="NCBI Taxonomy" id="470815"/>
    <lineage>
        <taxon>Bacteria</taxon>
        <taxon>Bacillati</taxon>
        <taxon>Bacillota</taxon>
        <taxon>Bacilli</taxon>
        <taxon>Bacillales</taxon>
        <taxon>Bacillaceae</taxon>
        <taxon>Paraliobacillus</taxon>
    </lineage>
</organism>
<evidence type="ECO:0000313" key="2">
    <source>
        <dbReference type="Proteomes" id="UP000618460"/>
    </source>
</evidence>
<sequence>MSEELNRLKQENSRLREIIGSWRRKAQEKNPYRNRLFKEGYNRMYSEHYKVYIVDYIPGDLDIKEVIEEIETKFMPTIRPFSFKRLDYSTKYKAWIVEVCRTKEYTKLREPFEVRWSE</sequence>